<comment type="catalytic activity">
    <reaction evidence="1 9">
        <text>4-hydroxy-4-methyl-2-oxoglutarate = 2 pyruvate</text>
        <dbReference type="Rhea" id="RHEA:22748"/>
        <dbReference type="ChEBI" id="CHEBI:15361"/>
        <dbReference type="ChEBI" id="CHEBI:58276"/>
        <dbReference type="EC" id="4.1.3.17"/>
    </reaction>
</comment>
<dbReference type="EC" id="4.1.3.17" evidence="9"/>
<comment type="caution">
    <text evidence="10">The sequence shown here is derived from an EMBL/GenBank/DDBJ whole genome shotgun (WGS) entry which is preliminary data.</text>
</comment>
<evidence type="ECO:0000256" key="1">
    <source>
        <dbReference type="ARBA" id="ARBA00001342"/>
    </source>
</evidence>
<comment type="function">
    <text evidence="7 9">Catalyzes the aldol cleavage of 4-hydroxy-4-methyl-2-oxoglutarate (HMG) into 2 molecules of pyruvate. Also contains a secondary oxaloacetate (OAA) decarboxylase activity due to the common pyruvate enolate transition state formed following C-C bond cleavage in the retro-aldol and decarboxylation reactions.</text>
</comment>
<evidence type="ECO:0000256" key="5">
    <source>
        <dbReference type="ARBA" id="ARBA00022723"/>
    </source>
</evidence>
<dbReference type="Pfam" id="PF03737">
    <property type="entry name" value="RraA-like"/>
    <property type="match status" value="1"/>
</dbReference>
<dbReference type="PANTHER" id="PTHR33254:SF4">
    <property type="entry name" value="4-HYDROXY-4-METHYL-2-OXOGLUTARATE ALDOLASE 3-RELATED"/>
    <property type="match status" value="1"/>
</dbReference>
<reference evidence="10 11" key="1">
    <citation type="submission" date="2024-02" db="EMBL/GenBank/DDBJ databases">
        <title>Bacteria isolated from the canopy kelp, Nereocystis luetkeana.</title>
        <authorList>
            <person name="Pfister C.A."/>
            <person name="Younker I.T."/>
            <person name="Light S.H."/>
        </authorList>
    </citation>
    <scope>NUCLEOTIDE SEQUENCE [LARGE SCALE GENOMIC DNA]</scope>
    <source>
        <strain evidence="10 11">TI.4.07</strain>
    </source>
</reference>
<comment type="subunit">
    <text evidence="4 9">Homotrimer.</text>
</comment>
<protein>
    <recommendedName>
        <fullName evidence="9">4-hydroxy-4-methyl-2-oxoglutarate aldolase</fullName>
        <shortName evidence="9">HMG aldolase</shortName>
        <ecNumber evidence="9">4.1.1.112</ecNumber>
        <ecNumber evidence="9">4.1.3.17</ecNumber>
    </recommendedName>
    <alternativeName>
        <fullName evidence="9">Oxaloacetate decarboxylase</fullName>
    </alternativeName>
</protein>
<accession>A0ABU9G374</accession>
<comment type="cofactor">
    <cofactor evidence="2 9">
        <name>a divalent metal cation</name>
        <dbReference type="ChEBI" id="CHEBI:60240"/>
    </cofactor>
</comment>
<dbReference type="RefSeq" id="WP_341564759.1">
    <property type="nucleotide sequence ID" value="NZ_JBAKAQ010000005.1"/>
</dbReference>
<proteinExistence type="inferred from homology"/>
<dbReference type="NCBIfam" id="TIGR01935">
    <property type="entry name" value="NOT-MenG"/>
    <property type="match status" value="1"/>
</dbReference>
<dbReference type="InterPro" id="IPR005493">
    <property type="entry name" value="RraA/RraA-like"/>
</dbReference>
<keyword evidence="5 9" id="KW-0479">Metal-binding</keyword>
<dbReference type="InterPro" id="IPR036704">
    <property type="entry name" value="RraA/RraA-like_sf"/>
</dbReference>
<dbReference type="PANTHER" id="PTHR33254">
    <property type="entry name" value="4-HYDROXY-4-METHYL-2-OXOGLUTARATE ALDOLASE 3-RELATED"/>
    <property type="match status" value="1"/>
</dbReference>
<dbReference type="NCBIfam" id="NF006875">
    <property type="entry name" value="PRK09372.1"/>
    <property type="match status" value="1"/>
</dbReference>
<dbReference type="NCBIfam" id="NF009134">
    <property type="entry name" value="PRK12487.1"/>
    <property type="match status" value="1"/>
</dbReference>
<dbReference type="CDD" id="cd16841">
    <property type="entry name" value="RraA_family"/>
    <property type="match status" value="1"/>
</dbReference>
<evidence type="ECO:0000256" key="2">
    <source>
        <dbReference type="ARBA" id="ARBA00001968"/>
    </source>
</evidence>
<dbReference type="Gene3D" id="3.50.30.40">
    <property type="entry name" value="Ribonuclease E inhibitor RraA/RraA-like"/>
    <property type="match status" value="1"/>
</dbReference>
<evidence type="ECO:0000256" key="6">
    <source>
        <dbReference type="ARBA" id="ARBA00023239"/>
    </source>
</evidence>
<organism evidence="10 11">
    <name type="scientific">Marinomonas arenicola</name>
    <dbReference type="NCBI Taxonomy" id="569601"/>
    <lineage>
        <taxon>Bacteria</taxon>
        <taxon>Pseudomonadati</taxon>
        <taxon>Pseudomonadota</taxon>
        <taxon>Gammaproteobacteria</taxon>
        <taxon>Oceanospirillales</taxon>
        <taxon>Oceanospirillaceae</taxon>
        <taxon>Marinomonas</taxon>
    </lineage>
</organism>
<dbReference type="EMBL" id="JBAKAR010000004">
    <property type="protein sequence ID" value="MEL0612936.1"/>
    <property type="molecule type" value="Genomic_DNA"/>
</dbReference>
<evidence type="ECO:0000313" key="10">
    <source>
        <dbReference type="EMBL" id="MEL0612936.1"/>
    </source>
</evidence>
<name>A0ABU9G374_9GAMM</name>
<sequence>MKDILPDLCDLYPEHLQIADPVFKSYGKKSHFNGEVVTVSCFEDNSRVRELVGTPGKGKVLVVDGGGSVRRALLGDMLAEKAANNGWEGIVIYGAIRDVAAQSQVNLGIHALNAHPMPTEKRGLGEVGKTLKFAGITVQPGDQIYCDLNGIAVAKQPLAMPKH</sequence>
<comment type="similarity">
    <text evidence="3 9">Belongs to the class II aldolase/RraA-like family.</text>
</comment>
<dbReference type="Proteomes" id="UP001379949">
    <property type="component" value="Unassembled WGS sequence"/>
</dbReference>
<keyword evidence="6 9" id="KW-0456">Lyase</keyword>
<evidence type="ECO:0000256" key="9">
    <source>
        <dbReference type="RuleBase" id="RU004338"/>
    </source>
</evidence>
<dbReference type="SUPFAM" id="SSF89562">
    <property type="entry name" value="RraA-like"/>
    <property type="match status" value="1"/>
</dbReference>
<keyword evidence="11" id="KW-1185">Reference proteome</keyword>
<dbReference type="EC" id="4.1.1.112" evidence="9"/>
<comment type="catalytic activity">
    <reaction evidence="8 9">
        <text>oxaloacetate + H(+) = pyruvate + CO2</text>
        <dbReference type="Rhea" id="RHEA:15641"/>
        <dbReference type="ChEBI" id="CHEBI:15361"/>
        <dbReference type="ChEBI" id="CHEBI:15378"/>
        <dbReference type="ChEBI" id="CHEBI:16452"/>
        <dbReference type="ChEBI" id="CHEBI:16526"/>
        <dbReference type="EC" id="4.1.1.112"/>
    </reaction>
</comment>
<evidence type="ECO:0000256" key="8">
    <source>
        <dbReference type="ARBA" id="ARBA00047973"/>
    </source>
</evidence>
<gene>
    <name evidence="10" type="ORF">V6242_07250</name>
</gene>
<dbReference type="InterPro" id="IPR010203">
    <property type="entry name" value="RraA"/>
</dbReference>
<evidence type="ECO:0000256" key="7">
    <source>
        <dbReference type="ARBA" id="ARBA00025046"/>
    </source>
</evidence>
<evidence type="ECO:0000256" key="3">
    <source>
        <dbReference type="ARBA" id="ARBA00008621"/>
    </source>
</evidence>
<evidence type="ECO:0000313" key="11">
    <source>
        <dbReference type="Proteomes" id="UP001379949"/>
    </source>
</evidence>
<evidence type="ECO:0000256" key="4">
    <source>
        <dbReference type="ARBA" id="ARBA00011233"/>
    </source>
</evidence>